<feature type="compositionally biased region" description="Polar residues" evidence="10">
    <location>
        <begin position="110"/>
        <end position="121"/>
    </location>
</feature>
<evidence type="ECO:0000256" key="2">
    <source>
        <dbReference type="ARBA" id="ARBA00009285"/>
    </source>
</evidence>
<keyword evidence="5" id="KW-0677">Repeat</keyword>
<feature type="compositionally biased region" description="Low complexity" evidence="10">
    <location>
        <begin position="23"/>
        <end position="33"/>
    </location>
</feature>
<evidence type="ECO:0000256" key="9">
    <source>
        <dbReference type="ARBA" id="ARBA00069694"/>
    </source>
</evidence>
<dbReference type="CDD" id="cd14342">
    <property type="entry name" value="UBA_TAP-C"/>
    <property type="match status" value="1"/>
</dbReference>
<comment type="caution">
    <text evidence="13">The sequence shown here is derived from an EMBL/GenBank/DDBJ whole genome shotgun (WGS) entry which is preliminary data.</text>
</comment>
<dbReference type="GO" id="GO:0003723">
    <property type="term" value="F:RNA binding"/>
    <property type="evidence" value="ECO:0007669"/>
    <property type="project" value="TreeGrafter"/>
</dbReference>
<evidence type="ECO:0000259" key="11">
    <source>
        <dbReference type="PROSITE" id="PS50177"/>
    </source>
</evidence>
<evidence type="ECO:0000259" key="12">
    <source>
        <dbReference type="PROSITE" id="PS51281"/>
    </source>
</evidence>
<evidence type="ECO:0000256" key="8">
    <source>
        <dbReference type="ARBA" id="ARBA00055253"/>
    </source>
</evidence>
<sequence>MYSASMSAPAAHPGASTPRKKNLALGALRNAGLIDPSDSPMKDTSRTRRKLLDKPARGVDNVNEKGGRTATRPKANGLAMRGIGGAALGTRGAGGPTRPRRDALSKGSDAPSSSRTVTNSAQGRIMPIELLREFIKKRYNPEIKFLNLESMAEDELLKSKNILPPDDENASRQVGPALLKLAGQLQPQPESISFANNSFTNLHPLRMLPTFLPQLKNISFQNNEIRLWKDLEAIIPHEQKHGGAVSSIREIILMGNPVHDQELAKGDLTAYRSEVVRRFPNLEMLDQEPIVKIGFDVPLPELMERDRALEKDKNIQWPAATSFVVDMKAGFMGPGIEATTVEFLTKYFELFDTNRTLLSPVYSPRATFSLSLNTSIPPRARIRGYHAHLPHQKELAWKTWMDVGSRNLMRVARLDKTATFLRSTAEDVIKALSSLPGTKHDVTGTGGATIEDGTVIGSPAAGKFVVDAFTCLGVLPGEGDAGIVLFINVHGEFAEQPSGGIRSFDRVFVVAPAPPDSPSYAAGWRVTILSDQLTVRGYSANEAWVPGPIIVQNVNSGKGTTPVPTTLAPMPSVQMVPIDPVLADLSEPQRALMIECAGRTGLNAQYSRMCLEGNGWDLAKALANFEELKGTIPPDAFIRQ</sequence>
<gene>
    <name evidence="13" type="ORF">RDB_LOCUS113267</name>
</gene>
<evidence type="ECO:0000313" key="14">
    <source>
        <dbReference type="Proteomes" id="UP000663841"/>
    </source>
</evidence>
<proteinExistence type="inferred from homology"/>
<dbReference type="SUPFAM" id="SSF52058">
    <property type="entry name" value="L domain-like"/>
    <property type="match status" value="1"/>
</dbReference>
<dbReference type="InterPro" id="IPR032710">
    <property type="entry name" value="NTF2-like_dom_sf"/>
</dbReference>
<evidence type="ECO:0000256" key="10">
    <source>
        <dbReference type="SAM" id="MobiDB-lite"/>
    </source>
</evidence>
<dbReference type="Gene3D" id="1.10.8.10">
    <property type="entry name" value="DNA helicase RuvA subunit, C-terminal domain"/>
    <property type="match status" value="1"/>
</dbReference>
<dbReference type="InterPro" id="IPR030217">
    <property type="entry name" value="NXF_fam"/>
</dbReference>
<dbReference type="Pfam" id="PF22602">
    <property type="entry name" value="NXF_NTF2"/>
    <property type="match status" value="1"/>
</dbReference>
<keyword evidence="4" id="KW-0433">Leucine-rich repeat</keyword>
<feature type="compositionally biased region" description="Basic and acidic residues" evidence="10">
    <location>
        <begin position="40"/>
        <end position="67"/>
    </location>
</feature>
<dbReference type="PANTHER" id="PTHR10662:SF22">
    <property type="entry name" value="NUCLEAR RNA EXPORT FACTOR 1"/>
    <property type="match status" value="1"/>
</dbReference>
<dbReference type="InterPro" id="IPR005637">
    <property type="entry name" value="TAP_C_dom"/>
</dbReference>
<dbReference type="Pfam" id="PF03943">
    <property type="entry name" value="TAP_C"/>
    <property type="match status" value="1"/>
</dbReference>
<dbReference type="SUPFAM" id="SSF54427">
    <property type="entry name" value="NTF2-like"/>
    <property type="match status" value="1"/>
</dbReference>
<comment type="function">
    <text evidence="8">Involved in the export of mRNA from the nucleus to the cytoplasm.</text>
</comment>
<evidence type="ECO:0000256" key="6">
    <source>
        <dbReference type="ARBA" id="ARBA00022816"/>
    </source>
</evidence>
<dbReference type="InterPro" id="IPR032675">
    <property type="entry name" value="LRR_dom_sf"/>
</dbReference>
<protein>
    <recommendedName>
        <fullName evidence="9">mRNA export factor MEX67</fullName>
    </recommendedName>
</protein>
<dbReference type="SMART" id="SM00804">
    <property type="entry name" value="TAP_C"/>
    <property type="match status" value="1"/>
</dbReference>
<evidence type="ECO:0000256" key="5">
    <source>
        <dbReference type="ARBA" id="ARBA00022737"/>
    </source>
</evidence>
<keyword evidence="6" id="KW-0509">mRNA transport</keyword>
<dbReference type="InterPro" id="IPR018222">
    <property type="entry name" value="Nuclear_transport_factor_2_euk"/>
</dbReference>
<comment type="subcellular location">
    <subcellularLocation>
        <location evidence="1">Nucleus</location>
    </subcellularLocation>
</comment>
<evidence type="ECO:0000313" key="13">
    <source>
        <dbReference type="EMBL" id="CAE6446737.1"/>
    </source>
</evidence>
<feature type="domain" description="TAP-C" evidence="12">
    <location>
        <begin position="587"/>
        <end position="640"/>
    </location>
</feature>
<feature type="region of interest" description="Disordered" evidence="10">
    <location>
        <begin position="1"/>
        <end position="121"/>
    </location>
</feature>
<dbReference type="GO" id="GO:0042272">
    <property type="term" value="C:nuclear RNA export factor complex"/>
    <property type="evidence" value="ECO:0007669"/>
    <property type="project" value="UniProtKB-ARBA"/>
</dbReference>
<reference evidence="13" key="1">
    <citation type="submission" date="2021-01" db="EMBL/GenBank/DDBJ databases">
        <authorList>
            <person name="Kaushik A."/>
        </authorList>
    </citation>
    <scope>NUCLEOTIDE SEQUENCE</scope>
    <source>
        <strain evidence="13">AG3-T5</strain>
    </source>
</reference>
<keyword evidence="3" id="KW-0813">Transport</keyword>
<evidence type="ECO:0000256" key="3">
    <source>
        <dbReference type="ARBA" id="ARBA00022448"/>
    </source>
</evidence>
<name>A0A8H3GEZ6_9AGAM</name>
<organism evidence="13 14">
    <name type="scientific">Rhizoctonia solani</name>
    <dbReference type="NCBI Taxonomy" id="456999"/>
    <lineage>
        <taxon>Eukaryota</taxon>
        <taxon>Fungi</taxon>
        <taxon>Dikarya</taxon>
        <taxon>Basidiomycota</taxon>
        <taxon>Agaricomycotina</taxon>
        <taxon>Agaricomycetes</taxon>
        <taxon>Cantharellales</taxon>
        <taxon>Ceratobasidiaceae</taxon>
        <taxon>Rhizoctonia</taxon>
    </lineage>
</organism>
<dbReference type="FunFam" id="1.10.8.10:FF:000018">
    <property type="entry name" value="Nuclear RNA export factor 1"/>
    <property type="match status" value="1"/>
</dbReference>
<evidence type="ECO:0000256" key="7">
    <source>
        <dbReference type="ARBA" id="ARBA00023242"/>
    </source>
</evidence>
<evidence type="ECO:0000256" key="1">
    <source>
        <dbReference type="ARBA" id="ARBA00004123"/>
    </source>
</evidence>
<dbReference type="AlphaFoldDB" id="A0A8H3GEZ6"/>
<dbReference type="Gene3D" id="3.80.10.10">
    <property type="entry name" value="Ribonuclease Inhibitor"/>
    <property type="match status" value="1"/>
</dbReference>
<dbReference type="SUPFAM" id="SSF46934">
    <property type="entry name" value="UBA-like"/>
    <property type="match status" value="1"/>
</dbReference>
<keyword evidence="7" id="KW-0539">Nucleus</keyword>
<comment type="similarity">
    <text evidence="2">Belongs to the NXF family.</text>
</comment>
<feature type="compositionally biased region" description="Gly residues" evidence="10">
    <location>
        <begin position="82"/>
        <end position="95"/>
    </location>
</feature>
<dbReference type="Proteomes" id="UP000663841">
    <property type="component" value="Unassembled WGS sequence"/>
</dbReference>
<feature type="domain" description="NTF2" evidence="11">
    <location>
        <begin position="339"/>
        <end position="535"/>
    </location>
</feature>
<dbReference type="PROSITE" id="PS51281">
    <property type="entry name" value="TAP_C"/>
    <property type="match status" value="1"/>
</dbReference>
<dbReference type="PANTHER" id="PTHR10662">
    <property type="entry name" value="NUCLEAR RNA EXPORT FACTOR"/>
    <property type="match status" value="1"/>
</dbReference>
<dbReference type="Gene3D" id="3.10.450.50">
    <property type="match status" value="1"/>
</dbReference>
<dbReference type="EMBL" id="CAJMWW010000115">
    <property type="protein sequence ID" value="CAE6446737.1"/>
    <property type="molecule type" value="Genomic_DNA"/>
</dbReference>
<accession>A0A8H3GEZ6</accession>
<evidence type="ECO:0000256" key="4">
    <source>
        <dbReference type="ARBA" id="ARBA00022614"/>
    </source>
</evidence>
<dbReference type="GO" id="GO:0016973">
    <property type="term" value="P:poly(A)+ mRNA export from nucleus"/>
    <property type="evidence" value="ECO:0007669"/>
    <property type="project" value="TreeGrafter"/>
</dbReference>
<dbReference type="PROSITE" id="PS50177">
    <property type="entry name" value="NTF2_DOMAIN"/>
    <property type="match status" value="1"/>
</dbReference>
<dbReference type="InterPro" id="IPR009060">
    <property type="entry name" value="UBA-like_sf"/>
</dbReference>
<dbReference type="InterPro" id="IPR002075">
    <property type="entry name" value="NTF2_dom"/>
</dbReference>